<dbReference type="OrthoDB" id="8750305at2"/>
<evidence type="ECO:0000313" key="2">
    <source>
        <dbReference type="Proteomes" id="UP000290204"/>
    </source>
</evidence>
<dbReference type="Proteomes" id="UP000290204">
    <property type="component" value="Unassembled WGS sequence"/>
</dbReference>
<accession>A0A4V1M7N9</accession>
<dbReference type="NCBIfam" id="NF046077">
    <property type="entry name" value="LPS_M949_RS01915"/>
    <property type="match status" value="1"/>
</dbReference>
<dbReference type="InterPro" id="IPR058148">
    <property type="entry name" value="M949_RS01915-like_dom"/>
</dbReference>
<name>A0A4V1M7N9_9BACT</name>
<organism evidence="1 2">
    <name type="scientific">Lacibacter luteus</name>
    <dbReference type="NCBI Taxonomy" id="2508719"/>
    <lineage>
        <taxon>Bacteria</taxon>
        <taxon>Pseudomonadati</taxon>
        <taxon>Bacteroidota</taxon>
        <taxon>Chitinophagia</taxon>
        <taxon>Chitinophagales</taxon>
        <taxon>Chitinophagaceae</taxon>
        <taxon>Lacibacter</taxon>
    </lineage>
</organism>
<reference evidence="1 2" key="1">
    <citation type="submission" date="2019-01" db="EMBL/GenBank/DDBJ databases">
        <title>Lacibacter sp. strain TTM-7.</title>
        <authorList>
            <person name="Chen W.-M."/>
        </authorList>
    </citation>
    <scope>NUCLEOTIDE SEQUENCE [LARGE SCALE GENOMIC DNA]</scope>
    <source>
        <strain evidence="1 2">TTM-7</strain>
    </source>
</reference>
<dbReference type="EMBL" id="SDHW01000002">
    <property type="protein sequence ID" value="RXK60735.1"/>
    <property type="molecule type" value="Genomic_DNA"/>
</dbReference>
<comment type="caution">
    <text evidence="1">The sequence shown here is derived from an EMBL/GenBank/DDBJ whole genome shotgun (WGS) entry which is preliminary data.</text>
</comment>
<protein>
    <submittedName>
        <fullName evidence="1">Uncharacterized protein</fullName>
    </submittedName>
</protein>
<dbReference type="AlphaFoldDB" id="A0A4V1M7N9"/>
<gene>
    <name evidence="1" type="ORF">ESA94_09740</name>
</gene>
<evidence type="ECO:0000313" key="1">
    <source>
        <dbReference type="EMBL" id="RXK60735.1"/>
    </source>
</evidence>
<sequence>MNVGGYWFDTLKFKKQVRHLFILIIALNYWTDAFAQKATLPSEILTSKQVTELFPDTVRKTLNINFPIFRVYKYSDKAGQYYCILSESRNVISVDKDTFSHNIKAINVKADNGSFIKLWEINDNIIKNNNDESSIWFWTKYIDFKDYDNDGLADPFIIYGTSAANGYDDARIKFIIYYRGQKIAIRHQNGVLDFERETMVDKLFYDLPQSLQTSTKQKMELMIKNNQAIFPAGWQTAMKNKMTIFKER</sequence>
<keyword evidence="2" id="KW-1185">Reference proteome</keyword>
<proteinExistence type="predicted"/>